<comment type="caution">
    <text evidence="1">The sequence shown here is derived from an EMBL/GenBank/DDBJ whole genome shotgun (WGS) entry which is preliminary data.</text>
</comment>
<protein>
    <submittedName>
        <fullName evidence="1">Uncharacterized protein</fullName>
    </submittedName>
</protein>
<organism evidence="1 2">
    <name type="scientific">Steinernema carpocapsae</name>
    <name type="common">Entomopathogenic nematode</name>
    <dbReference type="NCBI Taxonomy" id="34508"/>
    <lineage>
        <taxon>Eukaryota</taxon>
        <taxon>Metazoa</taxon>
        <taxon>Ecdysozoa</taxon>
        <taxon>Nematoda</taxon>
        <taxon>Chromadorea</taxon>
        <taxon>Rhabditida</taxon>
        <taxon>Tylenchina</taxon>
        <taxon>Panagrolaimomorpha</taxon>
        <taxon>Strongyloidoidea</taxon>
        <taxon>Steinernematidae</taxon>
        <taxon>Steinernema</taxon>
    </lineage>
</organism>
<evidence type="ECO:0000313" key="2">
    <source>
        <dbReference type="Proteomes" id="UP000298663"/>
    </source>
</evidence>
<keyword evidence="2" id="KW-1185">Reference proteome</keyword>
<accession>A0A4U8UWZ4</accession>
<reference evidence="1 2" key="2">
    <citation type="journal article" date="2019" name="G3 (Bethesda)">
        <title>Hybrid Assembly of the Genome of the Entomopathogenic Nematode Steinernema carpocapsae Identifies the X-Chromosome.</title>
        <authorList>
            <person name="Serra L."/>
            <person name="Macchietto M."/>
            <person name="Macias-Munoz A."/>
            <person name="McGill C.J."/>
            <person name="Rodriguez I.M."/>
            <person name="Rodriguez B."/>
            <person name="Murad R."/>
            <person name="Mortazavi A."/>
        </authorList>
    </citation>
    <scope>NUCLEOTIDE SEQUENCE [LARGE SCALE GENOMIC DNA]</scope>
    <source>
        <strain evidence="1 2">ALL</strain>
    </source>
</reference>
<reference evidence="1 2" key="1">
    <citation type="journal article" date="2015" name="Genome Biol.">
        <title>Comparative genomics of Steinernema reveals deeply conserved gene regulatory networks.</title>
        <authorList>
            <person name="Dillman A.R."/>
            <person name="Macchietto M."/>
            <person name="Porter C.F."/>
            <person name="Rogers A."/>
            <person name="Williams B."/>
            <person name="Antoshechkin I."/>
            <person name="Lee M.M."/>
            <person name="Goodwin Z."/>
            <person name="Lu X."/>
            <person name="Lewis E.E."/>
            <person name="Goodrich-Blair H."/>
            <person name="Stock S.P."/>
            <person name="Adams B.J."/>
            <person name="Sternberg P.W."/>
            <person name="Mortazavi A."/>
        </authorList>
    </citation>
    <scope>NUCLEOTIDE SEQUENCE [LARGE SCALE GENOMIC DNA]</scope>
    <source>
        <strain evidence="1 2">ALL</strain>
    </source>
</reference>
<dbReference type="OrthoDB" id="5845603at2759"/>
<dbReference type="EMBL" id="AZBU02000001">
    <property type="protein sequence ID" value="TMS36378.1"/>
    <property type="molecule type" value="Genomic_DNA"/>
</dbReference>
<proteinExistence type="predicted"/>
<dbReference type="AlphaFoldDB" id="A0A4U8UWZ4"/>
<evidence type="ECO:0000313" key="1">
    <source>
        <dbReference type="EMBL" id="TMS36378.1"/>
    </source>
</evidence>
<sequence length="292" mass="33439">MSLSIALELFDRFRQCLCPQQAISTTDHGRLAEQILAGATLFDLLRWRRVSSTFKRVADRRIKMISRLDVKLYAGLRSLHKGSSICPKPGNAYTWHSRGPIMIVHISSDHLGIAVDSKMDRSEIAVLVEILSVFRQTVEKLFLDCPVMEFLVSQVDKQQLNVLHFCLVNSRKQSMESGATTFDPEGILSERDAHLESPFFPKLRQLTVTSQTDQLEHLSRLLLYTVGVEHIYDPTCIELVCLNVCLAGSWSRVKNVRLFRHVNCFRQWSEAQNLGVRYLQQFTSHNRKPLVL</sequence>
<dbReference type="Proteomes" id="UP000298663">
    <property type="component" value="Unassembled WGS sequence"/>
</dbReference>
<name>A0A4U8UWZ4_STECR</name>
<gene>
    <name evidence="1" type="ORF">L596_003556</name>
</gene>